<dbReference type="KEGG" id="nbe:Back2_00610"/>
<accession>A0A3G9IX77</accession>
<evidence type="ECO:0000259" key="1">
    <source>
        <dbReference type="Pfam" id="PF24390"/>
    </source>
</evidence>
<dbReference type="OrthoDB" id="8427993at2"/>
<protein>
    <recommendedName>
        <fullName evidence="1">PRTase-CE domain-containing protein</fullName>
    </recommendedName>
</protein>
<evidence type="ECO:0000313" key="2">
    <source>
        <dbReference type="EMBL" id="BBH15774.1"/>
    </source>
</evidence>
<keyword evidence="3" id="KW-1185">Reference proteome</keyword>
<evidence type="ECO:0000313" key="3">
    <source>
        <dbReference type="Proteomes" id="UP000271573"/>
    </source>
</evidence>
<dbReference type="Pfam" id="PF24390">
    <property type="entry name" value="PRTase-CE"/>
    <property type="match status" value="1"/>
</dbReference>
<dbReference type="RefSeq" id="WP_125565670.1">
    <property type="nucleotide sequence ID" value="NZ_AP019307.1"/>
</dbReference>
<feature type="domain" description="PRTase-CE" evidence="1">
    <location>
        <begin position="29"/>
        <end position="308"/>
    </location>
</feature>
<dbReference type="Proteomes" id="UP000271573">
    <property type="component" value="Chromosome"/>
</dbReference>
<name>A0A3G9IX77_9ACTN</name>
<reference evidence="2 3" key="1">
    <citation type="submission" date="2018-11" db="EMBL/GenBank/DDBJ databases">
        <title>Complete genome sequence of Nocardioides baekrokdamisoli strain KCTC 39748.</title>
        <authorList>
            <person name="Kang S.W."/>
            <person name="Lee K.C."/>
            <person name="Kim K.K."/>
            <person name="Kim J.S."/>
            <person name="Kim D.S."/>
            <person name="Ko S.H."/>
            <person name="Yang S.H."/>
            <person name="Shin Y.K."/>
            <person name="Lee J.S."/>
        </authorList>
    </citation>
    <scope>NUCLEOTIDE SEQUENCE [LARGE SCALE GENOMIC DNA]</scope>
    <source>
        <strain evidence="2 3">KCTC 39748</strain>
    </source>
</reference>
<organism evidence="2 3">
    <name type="scientific">Nocardioides baekrokdamisoli</name>
    <dbReference type="NCBI Taxonomy" id="1804624"/>
    <lineage>
        <taxon>Bacteria</taxon>
        <taxon>Bacillati</taxon>
        <taxon>Actinomycetota</taxon>
        <taxon>Actinomycetes</taxon>
        <taxon>Propionibacteriales</taxon>
        <taxon>Nocardioidaceae</taxon>
        <taxon>Nocardioides</taxon>
    </lineage>
</organism>
<dbReference type="EMBL" id="AP019307">
    <property type="protein sequence ID" value="BBH15774.1"/>
    <property type="molecule type" value="Genomic_DNA"/>
</dbReference>
<dbReference type="InterPro" id="IPR056920">
    <property type="entry name" value="PRTase-CE"/>
</dbReference>
<sequence length="313" mass="35260">MSKIYDDACERIRTLSAHVWENRVRKPDIDRWLDNFNGGSQISEEEHDHAIHLLSHFNHFGLQEIRVLLVALYRDLFRYPIVEEIRTSNGGTVESSLIEPAFAAQLRATRFIGMGNPSESGSHLLYYFRQVNKLEKSQFCHHRELFEGAPGPTATLASGVRRIVFIDDVLGSGEQASIYGRKMLPELKRAAANSGVDLELIYCVLFAKPDGLRVANGTLFDHVRAVHIVDDSELAFTPESRVYAACVPGLSRESGERMARWYGNSLFSPGPVGYGDGQMLLGLHHNVPDNTLPIIWSNTDGWFPIFERYAKEL</sequence>
<proteinExistence type="predicted"/>
<gene>
    <name evidence="2" type="ORF">Back2_00610</name>
</gene>
<dbReference type="AlphaFoldDB" id="A0A3G9IX77"/>